<comment type="similarity">
    <text evidence="2">Belongs to the eukaryotic mitochondrial porin (TC 1.B.8.1) family.</text>
</comment>
<dbReference type="EMBL" id="JAKUCV010001392">
    <property type="protein sequence ID" value="KAJ4846586.1"/>
    <property type="molecule type" value="Genomic_DNA"/>
</dbReference>
<evidence type="ECO:0000256" key="5">
    <source>
        <dbReference type="ARBA" id="ARBA00022692"/>
    </source>
</evidence>
<evidence type="ECO:0000256" key="3">
    <source>
        <dbReference type="ARBA" id="ARBA00022448"/>
    </source>
</evidence>
<reference evidence="9" key="2">
    <citation type="journal article" date="2023" name="Plants (Basel)">
        <title>Annotation of the Turnera subulata (Passifloraceae) Draft Genome Reveals the S-Locus Evolved after the Divergence of Turneroideae from Passifloroideae in a Stepwise Manner.</title>
        <authorList>
            <person name="Henning P.M."/>
            <person name="Roalson E.H."/>
            <person name="Mir W."/>
            <person name="McCubbin A.G."/>
            <person name="Shore J.S."/>
        </authorList>
    </citation>
    <scope>NUCLEOTIDE SEQUENCE</scope>
    <source>
        <strain evidence="9">F60SS</strain>
    </source>
</reference>
<proteinExistence type="inferred from homology"/>
<evidence type="ECO:0000256" key="1">
    <source>
        <dbReference type="ARBA" id="ARBA00004370"/>
    </source>
</evidence>
<name>A0A9Q0JL02_9ROSI</name>
<evidence type="ECO:0000256" key="7">
    <source>
        <dbReference type="ARBA" id="ARBA00023114"/>
    </source>
</evidence>
<dbReference type="GO" id="GO:0015288">
    <property type="term" value="F:porin activity"/>
    <property type="evidence" value="ECO:0007669"/>
    <property type="project" value="UniProtKB-KW"/>
</dbReference>
<dbReference type="Gene3D" id="2.40.160.10">
    <property type="entry name" value="Porin"/>
    <property type="match status" value="1"/>
</dbReference>
<evidence type="ECO:0000313" key="9">
    <source>
        <dbReference type="EMBL" id="KAJ4846586.1"/>
    </source>
</evidence>
<evidence type="ECO:0000256" key="6">
    <source>
        <dbReference type="ARBA" id="ARBA00023065"/>
    </source>
</evidence>
<keyword evidence="8" id="KW-0472">Membrane</keyword>
<dbReference type="CDD" id="cd07306">
    <property type="entry name" value="Porin3_VDAC"/>
    <property type="match status" value="1"/>
</dbReference>
<comment type="caution">
    <text evidence="9">The sequence shown here is derived from an EMBL/GenBank/DDBJ whole genome shotgun (WGS) entry which is preliminary data.</text>
</comment>
<evidence type="ECO:0000256" key="4">
    <source>
        <dbReference type="ARBA" id="ARBA00022452"/>
    </source>
</evidence>
<accession>A0A9Q0JL02</accession>
<dbReference type="FunFam" id="2.40.160.10:FF:000003">
    <property type="entry name" value="Outer mitochondrial membrane protein porin"/>
    <property type="match status" value="1"/>
</dbReference>
<dbReference type="InterPro" id="IPR027246">
    <property type="entry name" value="Porin_Euk/Tom40"/>
</dbReference>
<comment type="subcellular location">
    <subcellularLocation>
        <location evidence="1">Membrane</location>
    </subcellularLocation>
</comment>
<dbReference type="PANTHER" id="PTHR11743">
    <property type="entry name" value="VOLTAGE-DEPENDENT ANION-SELECTIVE CHANNEL"/>
    <property type="match status" value="1"/>
</dbReference>
<dbReference type="Pfam" id="PF01459">
    <property type="entry name" value="Porin_3"/>
    <property type="match status" value="1"/>
</dbReference>
<protein>
    <submittedName>
        <fullName evidence="9">Uncharacterized protein</fullName>
    </submittedName>
</protein>
<sequence>MSNKGPGLFSDFDKKAKELLNKDYSTDLKITVSSSSEAGVAFAPSVVKKGGLYLGDVAARCKYKKAAVDFRLDTQSNVVTALSVTDVGPLTKAIASVKVPDYNSGKLELQYLQQHGSLTAAVGLNKSPAIDLSATMGTPSIAFGAEATYDTASREFAKYNTGFSYSHKDSNASIILADKGDSIRASYLQYLNKLNRGAVVGEISRKFSTNESTLTVGCSYLVDPQTTVKAKLNNHGNLGALLQHELKPNSFLTISGAFDTKALQNTPKFGLALSLKP</sequence>
<dbReference type="InterPro" id="IPR023614">
    <property type="entry name" value="Porin_dom_sf"/>
</dbReference>
<keyword evidence="10" id="KW-1185">Reference proteome</keyword>
<keyword evidence="5" id="KW-0812">Transmembrane</keyword>
<keyword evidence="3" id="KW-0813">Transport</keyword>
<evidence type="ECO:0000256" key="2">
    <source>
        <dbReference type="ARBA" id="ARBA00009624"/>
    </source>
</evidence>
<dbReference type="PANTHER" id="PTHR11743:SF61">
    <property type="entry name" value="MITOCHONDRIAL OUTER MEMBRANE PROTEIN PORIN 2-LIKE"/>
    <property type="match status" value="1"/>
</dbReference>
<organism evidence="9 10">
    <name type="scientific">Turnera subulata</name>
    <dbReference type="NCBI Taxonomy" id="218843"/>
    <lineage>
        <taxon>Eukaryota</taxon>
        <taxon>Viridiplantae</taxon>
        <taxon>Streptophyta</taxon>
        <taxon>Embryophyta</taxon>
        <taxon>Tracheophyta</taxon>
        <taxon>Spermatophyta</taxon>
        <taxon>Magnoliopsida</taxon>
        <taxon>eudicotyledons</taxon>
        <taxon>Gunneridae</taxon>
        <taxon>Pentapetalae</taxon>
        <taxon>rosids</taxon>
        <taxon>fabids</taxon>
        <taxon>Malpighiales</taxon>
        <taxon>Passifloraceae</taxon>
        <taxon>Turnera</taxon>
    </lineage>
</organism>
<dbReference type="AlphaFoldDB" id="A0A9Q0JL02"/>
<keyword evidence="6" id="KW-0406">Ion transport</keyword>
<reference evidence="9" key="1">
    <citation type="submission" date="2022-02" db="EMBL/GenBank/DDBJ databases">
        <authorList>
            <person name="Henning P.M."/>
            <person name="McCubbin A.G."/>
            <person name="Shore J.S."/>
        </authorList>
    </citation>
    <scope>NUCLEOTIDE SEQUENCE</scope>
    <source>
        <strain evidence="9">F60SS</strain>
        <tissue evidence="9">Leaves</tissue>
    </source>
</reference>
<evidence type="ECO:0000313" key="10">
    <source>
        <dbReference type="Proteomes" id="UP001141552"/>
    </source>
</evidence>
<gene>
    <name evidence="9" type="ORF">Tsubulata_038820</name>
</gene>
<keyword evidence="4" id="KW-1134">Transmembrane beta strand</keyword>
<dbReference type="InterPro" id="IPR001925">
    <property type="entry name" value="Porin_Euk"/>
</dbReference>
<dbReference type="PROSITE" id="PS00558">
    <property type="entry name" value="EUKARYOTIC_PORIN"/>
    <property type="match status" value="1"/>
</dbReference>
<dbReference type="Proteomes" id="UP001141552">
    <property type="component" value="Unassembled WGS sequence"/>
</dbReference>
<dbReference type="OrthoDB" id="7827681at2759"/>
<dbReference type="GO" id="GO:0008308">
    <property type="term" value="F:voltage-gated monoatomic anion channel activity"/>
    <property type="evidence" value="ECO:0007669"/>
    <property type="project" value="InterPro"/>
</dbReference>
<evidence type="ECO:0000256" key="8">
    <source>
        <dbReference type="ARBA" id="ARBA00023136"/>
    </source>
</evidence>
<dbReference type="GO" id="GO:0046930">
    <property type="term" value="C:pore complex"/>
    <property type="evidence" value="ECO:0007669"/>
    <property type="project" value="UniProtKB-KW"/>
</dbReference>
<keyword evidence="7" id="KW-0626">Porin</keyword>
<dbReference type="GO" id="GO:0005741">
    <property type="term" value="C:mitochondrial outer membrane"/>
    <property type="evidence" value="ECO:0007669"/>
    <property type="project" value="InterPro"/>
</dbReference>